<accession>A0A6A0AHS0</accession>
<dbReference type="PANTHER" id="PTHR11274:SF0">
    <property type="entry name" value="GENERAL TRANSCRIPTION AND DNA REPAIR FACTOR IIH HELICASE SUBUNIT XPB"/>
    <property type="match status" value="1"/>
</dbReference>
<dbReference type="EMBL" id="BLLF01006709">
    <property type="protein sequence ID" value="GFH32490.1"/>
    <property type="molecule type" value="Genomic_DNA"/>
</dbReference>
<keyword evidence="1" id="KW-0547">Nucleotide-binding</keyword>
<proteinExistence type="predicted"/>
<comment type="caution">
    <text evidence="5">The sequence shown here is derived from an EMBL/GenBank/DDBJ whole genome shotgun (WGS) entry which is preliminary data.</text>
</comment>
<dbReference type="GO" id="GO:0006367">
    <property type="term" value="P:transcription initiation at RNA polymerase II promoter"/>
    <property type="evidence" value="ECO:0007669"/>
    <property type="project" value="TreeGrafter"/>
</dbReference>
<dbReference type="Proteomes" id="UP000485058">
    <property type="component" value="Unassembled WGS sequence"/>
</dbReference>
<evidence type="ECO:0000256" key="2">
    <source>
        <dbReference type="ARBA" id="ARBA00022801"/>
    </source>
</evidence>
<evidence type="ECO:0000313" key="5">
    <source>
        <dbReference type="EMBL" id="GFH32490.1"/>
    </source>
</evidence>
<dbReference type="PANTHER" id="PTHR11274">
    <property type="entry name" value="RAD25/XP-B DNA REPAIR HELICASE"/>
    <property type="match status" value="1"/>
</dbReference>
<dbReference type="GO" id="GO:0016787">
    <property type="term" value="F:hydrolase activity"/>
    <property type="evidence" value="ECO:0007669"/>
    <property type="project" value="UniProtKB-KW"/>
</dbReference>
<dbReference type="GO" id="GO:0097550">
    <property type="term" value="C:transcription preinitiation complex"/>
    <property type="evidence" value="ECO:0007669"/>
    <property type="project" value="TreeGrafter"/>
</dbReference>
<organism evidence="5 6">
    <name type="scientific">Haematococcus lacustris</name>
    <name type="common">Green alga</name>
    <name type="synonym">Haematococcus pluvialis</name>
    <dbReference type="NCBI Taxonomy" id="44745"/>
    <lineage>
        <taxon>Eukaryota</taxon>
        <taxon>Viridiplantae</taxon>
        <taxon>Chlorophyta</taxon>
        <taxon>core chlorophytes</taxon>
        <taxon>Chlorophyceae</taxon>
        <taxon>CS clade</taxon>
        <taxon>Chlamydomonadales</taxon>
        <taxon>Haematococcaceae</taxon>
        <taxon>Haematococcus</taxon>
    </lineage>
</organism>
<dbReference type="GO" id="GO:0043138">
    <property type="term" value="F:3'-5' DNA helicase activity"/>
    <property type="evidence" value="ECO:0007669"/>
    <property type="project" value="TreeGrafter"/>
</dbReference>
<keyword evidence="4" id="KW-0067">ATP-binding</keyword>
<keyword evidence="3" id="KW-0347">Helicase</keyword>
<dbReference type="GO" id="GO:0005524">
    <property type="term" value="F:ATP binding"/>
    <property type="evidence" value="ECO:0007669"/>
    <property type="project" value="UniProtKB-KW"/>
</dbReference>
<evidence type="ECO:0000256" key="4">
    <source>
        <dbReference type="ARBA" id="ARBA00022840"/>
    </source>
</evidence>
<protein>
    <submittedName>
        <fullName evidence="5">Uncharacterized protein</fullName>
    </submittedName>
</protein>
<dbReference type="InterPro" id="IPR050615">
    <property type="entry name" value="ATP-dep_DNA_Helicase"/>
</dbReference>
<dbReference type="GO" id="GO:0005675">
    <property type="term" value="C:transcription factor TFIIH holo complex"/>
    <property type="evidence" value="ECO:0007669"/>
    <property type="project" value="TreeGrafter"/>
</dbReference>
<evidence type="ECO:0000313" key="6">
    <source>
        <dbReference type="Proteomes" id="UP000485058"/>
    </source>
</evidence>
<dbReference type="GO" id="GO:0000112">
    <property type="term" value="C:nucleotide-excision repair factor 3 complex"/>
    <property type="evidence" value="ECO:0007669"/>
    <property type="project" value="TreeGrafter"/>
</dbReference>
<evidence type="ECO:0000256" key="1">
    <source>
        <dbReference type="ARBA" id="ARBA00022741"/>
    </source>
</evidence>
<sequence>VETVKRRCLPGAGGLNLPMLEEYDFRNDRNTPDLNADLKPHVSLRPYQEKSLSKMFGNGRAR</sequence>
<keyword evidence="2" id="KW-0378">Hydrolase</keyword>
<reference evidence="5 6" key="1">
    <citation type="submission" date="2020-02" db="EMBL/GenBank/DDBJ databases">
        <title>Draft genome sequence of Haematococcus lacustris strain NIES-144.</title>
        <authorList>
            <person name="Morimoto D."/>
            <person name="Nakagawa S."/>
            <person name="Yoshida T."/>
            <person name="Sawayama S."/>
        </authorList>
    </citation>
    <scope>NUCLEOTIDE SEQUENCE [LARGE SCALE GENOMIC DNA]</scope>
    <source>
        <strain evidence="5 6">NIES-144</strain>
    </source>
</reference>
<dbReference type="AlphaFoldDB" id="A0A6A0AHS0"/>
<gene>
    <name evidence="5" type="ORF">HaLaN_31718</name>
</gene>
<evidence type="ECO:0000256" key="3">
    <source>
        <dbReference type="ARBA" id="ARBA00022806"/>
    </source>
</evidence>
<feature type="non-terminal residue" evidence="5">
    <location>
        <position position="1"/>
    </location>
</feature>
<name>A0A6A0AHS0_HAELA</name>
<keyword evidence="6" id="KW-1185">Reference proteome</keyword>